<dbReference type="OrthoDB" id="7197364at2759"/>
<feature type="chain" id="PRO_5028837406" evidence="2">
    <location>
        <begin position="25"/>
        <end position="217"/>
    </location>
</feature>
<dbReference type="RefSeq" id="XP_026724965.1">
    <property type="nucleotide sequence ID" value="XM_026869164.1"/>
</dbReference>
<keyword evidence="1" id="KW-0175">Coiled coil</keyword>
<gene>
    <name evidence="4" type="primary">LOC113491949</name>
</gene>
<keyword evidence="2" id="KW-0732">Signal</keyword>
<evidence type="ECO:0000313" key="3">
    <source>
        <dbReference type="Proteomes" id="UP000322000"/>
    </source>
</evidence>
<name>A0A7E5V9K2_TRINI</name>
<sequence length="217" mass="26174">MYKHIMRYISFVIIFIVCIDQGDGHWKEKDKERLRHDIELYKNMAEKIEREIESFYDEYPDERYKGANIDRIHKHVTNELDRKARTMDDESNKIEQNFIYERLSNVTNDVTTKLPIDEYNTVNYKSLDHDKPKPSLNSAWPKFEDILLAMGRKYDWKNDRWIKVKEKQKKPNIKEEMNAKGDNNSIEYHEKHKFSYRIVKLKSKSRRNVVVAVSAVR</sequence>
<protein>
    <submittedName>
        <fullName evidence="4">Uncharacterized protein LOC113491949</fullName>
    </submittedName>
</protein>
<organism evidence="3 4">
    <name type="scientific">Trichoplusia ni</name>
    <name type="common">Cabbage looper</name>
    <dbReference type="NCBI Taxonomy" id="7111"/>
    <lineage>
        <taxon>Eukaryota</taxon>
        <taxon>Metazoa</taxon>
        <taxon>Ecdysozoa</taxon>
        <taxon>Arthropoda</taxon>
        <taxon>Hexapoda</taxon>
        <taxon>Insecta</taxon>
        <taxon>Pterygota</taxon>
        <taxon>Neoptera</taxon>
        <taxon>Endopterygota</taxon>
        <taxon>Lepidoptera</taxon>
        <taxon>Glossata</taxon>
        <taxon>Ditrysia</taxon>
        <taxon>Noctuoidea</taxon>
        <taxon>Noctuidae</taxon>
        <taxon>Plusiinae</taxon>
        <taxon>Trichoplusia</taxon>
    </lineage>
</organism>
<evidence type="ECO:0000256" key="2">
    <source>
        <dbReference type="SAM" id="SignalP"/>
    </source>
</evidence>
<dbReference type="InParanoid" id="A0A7E5V9K2"/>
<dbReference type="KEGG" id="tnl:113491949"/>
<evidence type="ECO:0000256" key="1">
    <source>
        <dbReference type="SAM" id="Coils"/>
    </source>
</evidence>
<proteinExistence type="predicted"/>
<dbReference type="Proteomes" id="UP000322000">
    <property type="component" value="Chromosome 3"/>
</dbReference>
<evidence type="ECO:0000313" key="4">
    <source>
        <dbReference type="RefSeq" id="XP_026724965.1"/>
    </source>
</evidence>
<accession>A0A7E5V9K2</accession>
<feature type="coiled-coil region" evidence="1">
    <location>
        <begin position="31"/>
        <end position="58"/>
    </location>
</feature>
<keyword evidence="3" id="KW-1185">Reference proteome</keyword>
<dbReference type="GeneID" id="113491949"/>
<feature type="signal peptide" evidence="2">
    <location>
        <begin position="1"/>
        <end position="24"/>
    </location>
</feature>
<reference evidence="4" key="1">
    <citation type="submission" date="2025-08" db="UniProtKB">
        <authorList>
            <consortium name="RefSeq"/>
        </authorList>
    </citation>
    <scope>IDENTIFICATION</scope>
</reference>
<dbReference type="AlphaFoldDB" id="A0A7E5V9K2"/>